<proteinExistence type="predicted"/>
<dbReference type="Gene3D" id="3.40.800.20">
    <property type="entry name" value="Histone deacetylase domain"/>
    <property type="match status" value="1"/>
</dbReference>
<feature type="compositionally biased region" description="Low complexity" evidence="1">
    <location>
        <begin position="1056"/>
        <end position="1070"/>
    </location>
</feature>
<dbReference type="SUPFAM" id="SSF52768">
    <property type="entry name" value="Arginase/deacetylase"/>
    <property type="match status" value="1"/>
</dbReference>
<dbReference type="CDD" id="cd09998">
    <property type="entry name" value="HDAC_Hos3"/>
    <property type="match status" value="1"/>
</dbReference>
<sequence length="1259" mass="135980">MGYNDPLPSIEQETLPNRQLYQASTNNKAASQWSQEPASLNSASNTPLPPSSPATIAQLAPRLHMHESSPGVQSLIQKRSTSHPLNHDRRSSTPLQPNRRVSAVLSMTSSSTPTRPPTSRRVSSNLLLPSSASTARSRSSSGATIRDMERKPETTSSSVAQDYFRRELGAHASAETSSKAAVIIRDACYGHRYSRPRTSKSALSTIVERPERLHACILGASTAYVRMGGRHAGGDCPPHPDRDVSSPPFKIQKTTRSIPLNYAAVTQVHGPKWMEELQIMCDSAEGKLAMNGRELVRPIGYGKDEAGDALPKLHEGDLYLCSASLDALQGCLGGVCEAVDAVCGPGHTSRAFVCIRPPGHHCSSNFPSGFCWLNNVHVGIAHAAMTQGLTHAAIIDFDLHHGDGSQAIAWDHNRKAAGNLPKNASAYSRTPIGYFSLHDINSYPCEWGDEEKIKNASLCVENAHGQSVWNVHLEPWKNHTDFWKLYQSRYCILLEKTRIFLRQHTTRLQSASNGPKAKAAIFLSAGFDASEWEGAGMQRHKVNVPTDFYARFTADVVKLAEEEGLGVDGRIISVLEGGYSDRALTSGVLSHLCGLMHDINNANFQTETIDTGLASAMAKQMSMPTKTGLTPRTDGKIDADGPDTIGKPSYNPEWWSTFHLEALEALVNPPAVPSSQPKSKDKTIGNYSSPTQASTAKMADPARERRSLSVQAEGRASVEPEPVQPPPDVDWAVASYELSRLLIPTDRQTLSCRHDELNAEATKVRRERQSAIGLPSDDPSVVDQKMQLRDRKAKAIVGEDPLKAASKADRRRTIAAVGDLPDPGALQDVRNKPAIGIANNRPRRRSSAGSSMLSAFENMSMSDRDSQAPESGVNTTRRETVLEKAPVQRKVKQPAAGKVQPSKPRTSPRKTGPTPPVPKVPSTFSRSSSHASNERRETTTNQTRSARGSAASADTLTRVDDLDALSSHMTKLKINLKVPSAEDNAARERKGAVEKDKQRKSRVPRKPTVAKAAKDAPAKPGRKSDAPEVIPSSTSETLTTNKQTARVVDVPASTAQPGQQPLPVQQRQQPASADQYVPTADIAHAEPPLQATIPAPVPAPVEIDTAVSSQNATKDLENASLGTPWSGPLPTLALSTTPVISSPPLPPHPLDSAPWQPTLSAPSASAPTTIKKTRPDLPQFTASSPIPFPKMDLGVRPLQPAQEEENPSHHPHPVESHPHVQHRTKESTAPVAETTSALQQLPKAAADASIWEVPETPGR</sequence>
<dbReference type="Proteomes" id="UP000606974">
    <property type="component" value="Unassembled WGS sequence"/>
</dbReference>
<evidence type="ECO:0000313" key="3">
    <source>
        <dbReference type="EMBL" id="KAF7505880.1"/>
    </source>
</evidence>
<feature type="compositionally biased region" description="Basic and acidic residues" evidence="1">
    <location>
        <begin position="984"/>
        <end position="997"/>
    </location>
</feature>
<dbReference type="InterPro" id="IPR023801">
    <property type="entry name" value="His_deacetylse_dom"/>
</dbReference>
<gene>
    <name evidence="3" type="ORF">GJ744_012502</name>
</gene>
<dbReference type="GO" id="GO:0010468">
    <property type="term" value="P:regulation of gene expression"/>
    <property type="evidence" value="ECO:0007669"/>
    <property type="project" value="UniProtKB-ARBA"/>
</dbReference>
<keyword evidence="4" id="KW-1185">Reference proteome</keyword>
<feature type="region of interest" description="Disordered" evidence="1">
    <location>
        <begin position="1"/>
        <end position="54"/>
    </location>
</feature>
<dbReference type="Pfam" id="PF00850">
    <property type="entry name" value="Hist_deacetyl"/>
    <property type="match status" value="1"/>
</dbReference>
<feature type="compositionally biased region" description="Polar residues" evidence="1">
    <location>
        <begin position="685"/>
        <end position="695"/>
    </location>
</feature>
<dbReference type="InterPro" id="IPR000286">
    <property type="entry name" value="HDACs"/>
</dbReference>
<dbReference type="GO" id="GO:0005634">
    <property type="term" value="C:nucleus"/>
    <property type="evidence" value="ECO:0007669"/>
    <property type="project" value="TreeGrafter"/>
</dbReference>
<feature type="compositionally biased region" description="Polar residues" evidence="1">
    <location>
        <begin position="11"/>
        <end position="46"/>
    </location>
</feature>
<feature type="region of interest" description="Disordered" evidence="1">
    <location>
        <begin position="669"/>
        <end position="728"/>
    </location>
</feature>
<feature type="compositionally biased region" description="Polar residues" evidence="1">
    <location>
        <begin position="1031"/>
        <end position="1044"/>
    </location>
</feature>
<feature type="region of interest" description="Disordered" evidence="1">
    <location>
        <begin position="66"/>
        <end position="160"/>
    </location>
</feature>
<dbReference type="AlphaFoldDB" id="A0A8H7AIQ6"/>
<dbReference type="PANTHER" id="PTHR47558">
    <property type="entry name" value="HISTONE DEACETYLASE HOS3"/>
    <property type="match status" value="1"/>
</dbReference>
<protein>
    <recommendedName>
        <fullName evidence="2">Histone deacetylase domain-containing protein</fullName>
    </recommendedName>
</protein>
<evidence type="ECO:0000256" key="1">
    <source>
        <dbReference type="SAM" id="MobiDB-lite"/>
    </source>
</evidence>
<feature type="compositionally biased region" description="Basic and acidic residues" evidence="1">
    <location>
        <begin position="1206"/>
        <end position="1226"/>
    </location>
</feature>
<feature type="region of interest" description="Disordered" evidence="1">
    <location>
        <begin position="622"/>
        <end position="645"/>
    </location>
</feature>
<dbReference type="PANTHER" id="PTHR47558:SF1">
    <property type="entry name" value="HISTONE DEACETYLASE HOS3"/>
    <property type="match status" value="1"/>
</dbReference>
<dbReference type="EMBL" id="JAACFV010000099">
    <property type="protein sequence ID" value="KAF7505880.1"/>
    <property type="molecule type" value="Genomic_DNA"/>
</dbReference>
<feature type="compositionally biased region" description="Low complexity" evidence="1">
    <location>
        <begin position="106"/>
        <end position="144"/>
    </location>
</feature>
<feature type="region of interest" description="Disordered" evidence="1">
    <location>
        <begin position="816"/>
        <end position="1259"/>
    </location>
</feature>
<dbReference type="GO" id="GO:0004407">
    <property type="term" value="F:histone deacetylase activity"/>
    <property type="evidence" value="ECO:0007669"/>
    <property type="project" value="TreeGrafter"/>
</dbReference>
<feature type="compositionally biased region" description="Polar residues" evidence="1">
    <location>
        <begin position="1155"/>
        <end position="1170"/>
    </location>
</feature>
<organism evidence="3 4">
    <name type="scientific">Endocarpon pusillum</name>
    <dbReference type="NCBI Taxonomy" id="364733"/>
    <lineage>
        <taxon>Eukaryota</taxon>
        <taxon>Fungi</taxon>
        <taxon>Dikarya</taxon>
        <taxon>Ascomycota</taxon>
        <taxon>Pezizomycotina</taxon>
        <taxon>Eurotiomycetes</taxon>
        <taxon>Chaetothyriomycetidae</taxon>
        <taxon>Verrucariales</taxon>
        <taxon>Verrucariaceae</taxon>
        <taxon>Endocarpon</taxon>
    </lineage>
</organism>
<feature type="compositionally biased region" description="Polar residues" evidence="1">
    <location>
        <begin position="922"/>
        <end position="931"/>
    </location>
</feature>
<dbReference type="PRINTS" id="PR01270">
    <property type="entry name" value="HDASUPER"/>
</dbReference>
<dbReference type="OrthoDB" id="5232919at2759"/>
<name>A0A8H7AIQ6_9EURO</name>
<feature type="domain" description="Histone deacetylase" evidence="2">
    <location>
        <begin position="257"/>
        <end position="593"/>
    </location>
</feature>
<comment type="caution">
    <text evidence="3">The sequence shown here is derived from an EMBL/GenBank/DDBJ whole genome shotgun (WGS) entry which is preliminary data.</text>
</comment>
<feature type="compositionally biased region" description="Polar residues" evidence="1">
    <location>
        <begin position="70"/>
        <end position="84"/>
    </location>
</feature>
<dbReference type="InterPro" id="IPR023696">
    <property type="entry name" value="Ureohydrolase_dom_sf"/>
</dbReference>
<dbReference type="InterPro" id="IPR037138">
    <property type="entry name" value="His_deacetylse_dom_sf"/>
</dbReference>
<accession>A0A8H7AIQ6</accession>
<evidence type="ECO:0000313" key="4">
    <source>
        <dbReference type="Proteomes" id="UP000606974"/>
    </source>
</evidence>
<reference evidence="3" key="1">
    <citation type="submission" date="2020-02" db="EMBL/GenBank/DDBJ databases">
        <authorList>
            <person name="Palmer J.M."/>
        </authorList>
    </citation>
    <scope>NUCLEOTIDE SEQUENCE</scope>
    <source>
        <strain evidence="3">EPUS1.4</strain>
        <tissue evidence="3">Thallus</tissue>
    </source>
</reference>
<feature type="compositionally biased region" description="Polar residues" evidence="1">
    <location>
        <begin position="847"/>
        <end position="861"/>
    </location>
</feature>
<evidence type="ECO:0000259" key="2">
    <source>
        <dbReference type="Pfam" id="PF00850"/>
    </source>
</evidence>
<dbReference type="FunFam" id="3.40.800.20:FF:000011">
    <property type="entry name" value="Histone deacetylase HOS3"/>
    <property type="match status" value="1"/>
</dbReference>
<feature type="compositionally biased region" description="Basic and acidic residues" evidence="1">
    <location>
        <begin position="1012"/>
        <end position="1026"/>
    </location>
</feature>
<dbReference type="InterPro" id="IPR053244">
    <property type="entry name" value="HDAC_HD_type_1"/>
</dbReference>